<proteinExistence type="predicted"/>
<evidence type="ECO:0000313" key="4">
    <source>
        <dbReference type="Proteomes" id="UP000199320"/>
    </source>
</evidence>
<gene>
    <name evidence="3" type="ORF">SAMN04488694_15010</name>
    <name evidence="2" type="ORF">SAMN05192552_103747</name>
</gene>
<dbReference type="STRING" id="392421.SAMN04488694_15010"/>
<name>A0A1G6WHN6_9EURY</name>
<reference evidence="4 5" key="2">
    <citation type="submission" date="2016-10" db="EMBL/GenBank/DDBJ databases">
        <authorList>
            <person name="Varghese N."/>
            <person name="Submissions S."/>
        </authorList>
    </citation>
    <scope>NUCLEOTIDE SEQUENCE [LARGE SCALE GENOMIC DNA]</scope>
    <source>
        <strain evidence="2 5">CDM_1</strain>
        <strain evidence="4">CDM_6</strain>
    </source>
</reference>
<dbReference type="Gene3D" id="3.90.320.10">
    <property type="match status" value="1"/>
</dbReference>
<dbReference type="EMBL" id="FOIC01000050">
    <property type="protein sequence ID" value="SEU11559.1"/>
    <property type="molecule type" value="Genomic_DNA"/>
</dbReference>
<keyword evidence="4" id="KW-1185">Reference proteome</keyword>
<evidence type="ECO:0000313" key="3">
    <source>
        <dbReference type="EMBL" id="SEU11559.1"/>
    </source>
</evidence>
<dbReference type="InterPro" id="IPR011604">
    <property type="entry name" value="PDDEXK-like_dom_sf"/>
</dbReference>
<protein>
    <submittedName>
        <fullName evidence="2">CRISPR-associated exonuclease Cas4</fullName>
    </submittedName>
</protein>
<dbReference type="RefSeq" id="WP_092935924.1">
    <property type="nucleotide sequence ID" value="NZ_FMZP01000037.1"/>
</dbReference>
<dbReference type="EMBL" id="FMZP01000037">
    <property type="protein sequence ID" value="SDD65392.1"/>
    <property type="molecule type" value="Genomic_DNA"/>
</dbReference>
<dbReference type="AlphaFoldDB" id="A0A1G6WHN6"/>
<reference evidence="3" key="1">
    <citation type="submission" date="2016-10" db="EMBL/GenBank/DDBJ databases">
        <authorList>
            <person name="de Groot N.N."/>
        </authorList>
    </citation>
    <scope>NUCLEOTIDE SEQUENCE [LARGE SCALE GENOMIC DNA]</scope>
    <source>
        <strain evidence="3">CDM_6</strain>
    </source>
</reference>
<keyword evidence="2" id="KW-0378">Hydrolase</keyword>
<dbReference type="InterPro" id="IPR022765">
    <property type="entry name" value="Dna2/Cas4_DUF83"/>
</dbReference>
<dbReference type="GO" id="GO:0004527">
    <property type="term" value="F:exonuclease activity"/>
    <property type="evidence" value="ECO:0007669"/>
    <property type="project" value="UniProtKB-KW"/>
</dbReference>
<evidence type="ECO:0000313" key="5">
    <source>
        <dbReference type="Proteomes" id="UP000324021"/>
    </source>
</evidence>
<dbReference type="Pfam" id="PF01930">
    <property type="entry name" value="Cas_Cas4"/>
    <property type="match status" value="1"/>
</dbReference>
<keyword evidence="2" id="KW-0540">Nuclease</keyword>
<keyword evidence="2" id="KW-0269">Exonuclease</keyword>
<evidence type="ECO:0000313" key="2">
    <source>
        <dbReference type="EMBL" id="SDD65392.1"/>
    </source>
</evidence>
<organism evidence="2 5">
    <name type="scientific">Natrinema hispanicum</name>
    <dbReference type="NCBI Taxonomy" id="392421"/>
    <lineage>
        <taxon>Archaea</taxon>
        <taxon>Methanobacteriati</taxon>
        <taxon>Methanobacteriota</taxon>
        <taxon>Stenosarchaea group</taxon>
        <taxon>Halobacteria</taxon>
        <taxon>Halobacteriales</taxon>
        <taxon>Natrialbaceae</taxon>
        <taxon>Natrinema</taxon>
    </lineage>
</organism>
<feature type="domain" description="DUF83" evidence="1">
    <location>
        <begin position="28"/>
        <end position="185"/>
    </location>
</feature>
<dbReference type="Proteomes" id="UP000199320">
    <property type="component" value="Unassembled WGS sequence"/>
</dbReference>
<dbReference type="PANTHER" id="PTHR37168">
    <property type="entry name" value="CRISPR-ASSOCIATED EXONUCLEASE CAS4"/>
    <property type="match status" value="1"/>
</dbReference>
<dbReference type="PANTHER" id="PTHR37168:SF2">
    <property type="entry name" value="CRISPR-ASSOCIATED EXONUCLEASE CAS4"/>
    <property type="match status" value="1"/>
</dbReference>
<sequence length="186" mass="20944">MTDSSADPVDRFLDAARDETAELPFRLTGVMFQYYVVCERELWFLSRDVEIDRDTPAIVRGSDVDDSAYADKRRDVRVDGIIAIDVLDSGEILEVKPSSSMTEPARLQLLFYLWYLDRVTGVEKTGVLAHPTEKRRETIELTPETSAEVESAIRGICEVVSAESPPPAEEKPVCDSCAYHDFCWSC</sequence>
<evidence type="ECO:0000259" key="1">
    <source>
        <dbReference type="Pfam" id="PF01930"/>
    </source>
</evidence>
<accession>A0A1G6WHN6</accession>
<dbReference type="Proteomes" id="UP000324021">
    <property type="component" value="Unassembled WGS sequence"/>
</dbReference>
<dbReference type="OrthoDB" id="42881at2157"/>